<dbReference type="AlphaFoldDB" id="A0A1I6JCV3"/>
<keyword evidence="1" id="KW-0732">Signal</keyword>
<dbReference type="Pfam" id="PF06347">
    <property type="entry name" value="SH3_4"/>
    <property type="match status" value="2"/>
</dbReference>
<dbReference type="InterPro" id="IPR010466">
    <property type="entry name" value="DUF1058"/>
</dbReference>
<dbReference type="Proteomes" id="UP000198824">
    <property type="component" value="Unassembled WGS sequence"/>
</dbReference>
<organism evidence="2 3">
    <name type="scientific">Sphingomonas jatrophae</name>
    <dbReference type="NCBI Taxonomy" id="1166337"/>
    <lineage>
        <taxon>Bacteria</taxon>
        <taxon>Pseudomonadati</taxon>
        <taxon>Pseudomonadota</taxon>
        <taxon>Alphaproteobacteria</taxon>
        <taxon>Sphingomonadales</taxon>
        <taxon>Sphingomonadaceae</taxon>
        <taxon>Sphingomonas</taxon>
    </lineage>
</organism>
<feature type="chain" id="PRO_5011671050" evidence="1">
    <location>
        <begin position="20"/>
        <end position="157"/>
    </location>
</feature>
<feature type="signal peptide" evidence="1">
    <location>
        <begin position="1"/>
        <end position="19"/>
    </location>
</feature>
<proteinExistence type="predicted"/>
<gene>
    <name evidence="2" type="ORF">SAMN05192580_0116</name>
</gene>
<evidence type="ECO:0000313" key="3">
    <source>
        <dbReference type="Proteomes" id="UP000198824"/>
    </source>
</evidence>
<keyword evidence="3" id="KW-1185">Reference proteome</keyword>
<evidence type="ECO:0000256" key="1">
    <source>
        <dbReference type="SAM" id="SignalP"/>
    </source>
</evidence>
<accession>A0A1I6JCV3</accession>
<name>A0A1I6JCV3_9SPHN</name>
<dbReference type="EMBL" id="FOZG01000001">
    <property type="protein sequence ID" value="SFR76769.1"/>
    <property type="molecule type" value="Genomic_DNA"/>
</dbReference>
<dbReference type="STRING" id="1166337.SAMN05192580_0116"/>
<reference evidence="2 3" key="1">
    <citation type="submission" date="2016-10" db="EMBL/GenBank/DDBJ databases">
        <authorList>
            <person name="de Groot N.N."/>
        </authorList>
    </citation>
    <scope>NUCLEOTIDE SEQUENCE [LARGE SCALE GENOMIC DNA]</scope>
    <source>
        <strain evidence="2 3">S5-249</strain>
    </source>
</reference>
<dbReference type="RefSeq" id="WP_242653232.1">
    <property type="nucleotide sequence ID" value="NZ_FOZG01000001.1"/>
</dbReference>
<sequence>MRRAMIALPLLLIAAGAVAQAPRPLPYWAALAAGDAMMRTGPGKEYPAVWRYRRVGLPLKVVAVHTSWRKVREMDGTEGWMASVLLTEDRTAMVTGEVRSLRAAPDDAAKVLWRAEPGVVGRVSQCRSGWCRLDVRGRAGFVEASGLWGVDAGETVE</sequence>
<protein>
    <submittedName>
        <fullName evidence="2">SH3-like domain-containing protein</fullName>
    </submittedName>
</protein>
<evidence type="ECO:0000313" key="2">
    <source>
        <dbReference type="EMBL" id="SFR76769.1"/>
    </source>
</evidence>